<keyword evidence="1" id="KW-0812">Transmembrane</keyword>
<proteinExistence type="predicted"/>
<reference evidence="2 3" key="1">
    <citation type="journal article" date="2024" name="G3 (Bethesda)">
        <title>Genome assembly of Hibiscus sabdariffa L. provides insights into metabolisms of medicinal natural products.</title>
        <authorList>
            <person name="Kim T."/>
        </authorList>
    </citation>
    <scope>NUCLEOTIDE SEQUENCE [LARGE SCALE GENOMIC DNA]</scope>
    <source>
        <strain evidence="2">TK-2024</strain>
        <tissue evidence="2">Old leaves</tissue>
    </source>
</reference>
<comment type="caution">
    <text evidence="2">The sequence shown here is derived from an EMBL/GenBank/DDBJ whole genome shotgun (WGS) entry which is preliminary data.</text>
</comment>
<evidence type="ECO:0000313" key="3">
    <source>
        <dbReference type="Proteomes" id="UP001396334"/>
    </source>
</evidence>
<dbReference type="EMBL" id="JBBPBN010000042">
    <property type="protein sequence ID" value="KAK8997637.1"/>
    <property type="molecule type" value="Genomic_DNA"/>
</dbReference>
<name>A0ABR2QAQ2_9ROSI</name>
<dbReference type="Proteomes" id="UP001396334">
    <property type="component" value="Unassembled WGS sequence"/>
</dbReference>
<evidence type="ECO:0000256" key="1">
    <source>
        <dbReference type="SAM" id="Phobius"/>
    </source>
</evidence>
<keyword evidence="1" id="KW-0472">Membrane</keyword>
<keyword evidence="3" id="KW-1185">Reference proteome</keyword>
<feature type="transmembrane region" description="Helical" evidence="1">
    <location>
        <begin position="24"/>
        <end position="43"/>
    </location>
</feature>
<sequence>MAFTPTISSIFIHWKVLMEYNDTIVSLSLIVVIAMRLLLYIVFRSRALFKLSTFELFLITANRIWDDYTLENSKEPFRSKGMKFPQVMQKCYMFLRILLLMMNDLHSPLSAHSLIQPITAFGFILSG</sequence>
<protein>
    <submittedName>
        <fullName evidence="2">Uncharacterized protein</fullName>
    </submittedName>
</protein>
<keyword evidence="1" id="KW-1133">Transmembrane helix</keyword>
<organism evidence="2 3">
    <name type="scientific">Hibiscus sabdariffa</name>
    <name type="common">roselle</name>
    <dbReference type="NCBI Taxonomy" id="183260"/>
    <lineage>
        <taxon>Eukaryota</taxon>
        <taxon>Viridiplantae</taxon>
        <taxon>Streptophyta</taxon>
        <taxon>Embryophyta</taxon>
        <taxon>Tracheophyta</taxon>
        <taxon>Spermatophyta</taxon>
        <taxon>Magnoliopsida</taxon>
        <taxon>eudicotyledons</taxon>
        <taxon>Gunneridae</taxon>
        <taxon>Pentapetalae</taxon>
        <taxon>rosids</taxon>
        <taxon>malvids</taxon>
        <taxon>Malvales</taxon>
        <taxon>Malvaceae</taxon>
        <taxon>Malvoideae</taxon>
        <taxon>Hibiscus</taxon>
    </lineage>
</organism>
<accession>A0ABR2QAQ2</accession>
<evidence type="ECO:0000313" key="2">
    <source>
        <dbReference type="EMBL" id="KAK8997637.1"/>
    </source>
</evidence>
<gene>
    <name evidence="2" type="ORF">V6N11_012186</name>
</gene>